<evidence type="ECO:0000313" key="1">
    <source>
        <dbReference type="EMBL" id="AIQ70470.1"/>
    </source>
</evidence>
<keyword evidence="2" id="KW-1185">Reference proteome</keyword>
<protein>
    <submittedName>
        <fullName evidence="1">Uncharacterized protein</fullName>
    </submittedName>
</protein>
<reference evidence="1 2" key="1">
    <citation type="submission" date="2014-08" db="EMBL/GenBank/DDBJ databases">
        <title>Comparative genomics of the Paenibacillus odorifer group.</title>
        <authorList>
            <person name="den Bakker H.C."/>
            <person name="Tsai Y.-C."/>
            <person name="Martin N."/>
            <person name="Korlach J."/>
            <person name="Wiedmann M."/>
        </authorList>
    </citation>
    <scope>NUCLEOTIDE SEQUENCE [LARGE SCALE GENOMIC DNA]</scope>
    <source>
        <strain evidence="1 2">DSM 15220</strain>
    </source>
</reference>
<dbReference type="SUPFAM" id="SSF50475">
    <property type="entry name" value="FMN-binding split barrel"/>
    <property type="match status" value="1"/>
</dbReference>
<dbReference type="InterPro" id="IPR012349">
    <property type="entry name" value="Split_barrel_FMN-bd"/>
</dbReference>
<dbReference type="RefSeq" id="WP_025708355.1">
    <property type="nucleotide sequence ID" value="NZ_CP009287.1"/>
</dbReference>
<proteinExistence type="predicted"/>
<dbReference type="Proteomes" id="UP000029500">
    <property type="component" value="Chromosome"/>
</dbReference>
<dbReference type="OrthoDB" id="2381603at2"/>
<organism evidence="1 2">
    <name type="scientific">Paenibacillus graminis</name>
    <dbReference type="NCBI Taxonomy" id="189425"/>
    <lineage>
        <taxon>Bacteria</taxon>
        <taxon>Bacillati</taxon>
        <taxon>Bacillota</taxon>
        <taxon>Bacilli</taxon>
        <taxon>Bacillales</taxon>
        <taxon>Paenibacillaceae</taxon>
        <taxon>Paenibacillus</taxon>
    </lineage>
</organism>
<dbReference type="Gene3D" id="2.30.110.10">
    <property type="entry name" value="Electron Transport, Fmn-binding Protein, Chain A"/>
    <property type="match status" value="1"/>
</dbReference>
<accession>A0A089MDN9</accession>
<sequence>MSEAVAQLNETLLTMLQSETFVLLNTVDAESGGPTSTAISWIYAVSPSIVRLAVDHRSRLVNNMKVNPLVTITVFGEGTVHAINGRALVRQDPLPGVPFKMCCFDVEIEAVRNALFYGAQLETAPKYAKVYDARAAEKLDGQVFAAMQKAQ</sequence>
<dbReference type="AlphaFoldDB" id="A0A089MDN9"/>
<dbReference type="STRING" id="189425.PGRAT_24690"/>
<evidence type="ECO:0000313" key="2">
    <source>
        <dbReference type="Proteomes" id="UP000029500"/>
    </source>
</evidence>
<dbReference type="eggNOG" id="COG3576">
    <property type="taxonomic scope" value="Bacteria"/>
</dbReference>
<gene>
    <name evidence="1" type="ORF">PGRAT_24690</name>
</gene>
<dbReference type="HOGENOM" id="CLU_125329_0_0_9"/>
<dbReference type="KEGG" id="pgm:PGRAT_24690"/>
<dbReference type="NCBIfam" id="NF005232">
    <property type="entry name" value="PRK06733.1"/>
    <property type="match status" value="1"/>
</dbReference>
<name>A0A089MDN9_9BACL</name>
<dbReference type="EMBL" id="CP009287">
    <property type="protein sequence ID" value="AIQ70470.1"/>
    <property type="molecule type" value="Genomic_DNA"/>
</dbReference>